<dbReference type="Proteomes" id="UP000176705">
    <property type="component" value="Unassembled WGS sequence"/>
</dbReference>
<dbReference type="Pfam" id="PF02450">
    <property type="entry name" value="LCAT"/>
    <property type="match status" value="1"/>
</dbReference>
<dbReference type="SUPFAM" id="SSF51126">
    <property type="entry name" value="Pectin lyase-like"/>
    <property type="match status" value="2"/>
</dbReference>
<dbReference type="EMBL" id="MHQS01000010">
    <property type="protein sequence ID" value="OHA08848.1"/>
    <property type="molecule type" value="Genomic_DNA"/>
</dbReference>
<sequence>MAAFVLLLLPSGSRAVTILTGTIGQDTTLTAADSPYVVQDAVTVNAGITLAIEPNTVVKFESDAVLNMYGVIRANGLDQNRVTFTSIKDDSIGGDTNGDGSAASPAPGDWGYIGIFTTGPAASELRHADIRYGGGLAYGAHYPALVANSASMTTVSDSEISQNPLGVFTPGNLTLVRSRLRGNGTAVRYQSSGGRTLALTENEIADNANVGVETLPGSGNGVFVFTGNAFRNNPVPLAIHCATPISHAGNAASGSAKNGIALYGTNCAADVTWGSDAIPYIIQGDVYYRFGSVTVAPGAVIKFDSATSTLTVHADAAFTLDGTEAEPITFTSIKDDSVGGDTNGDGGATSPAPGDWGYVLWGAGSWVNRPFSMSHVRLRYGGAIIGDGTHPMLILSLSSPGASAERSLEHVEISSSPTGLYARLDSDARLRLTNADFHDNETALEFVGSRRGALILEASRIAGNSRYGVNVRRGGGTFTFNGNTFLDNAVPVFAHGNVPLAHANNTASGSDKNGIVLWGSDLSAPGSLNADSMPYIVEEQMYYRFGTLAIDPGAVFKFSSSTAGLLIHSDVTLQVNGTRDRPVIFTSIKDDSVGGDTNGDGDTTMPAPGDWGDIAFSANRAGTSLRFAKVRYGGGQPRGGVSPAVNAVMSAASATEFTFTGLEFSHNRTGLSAVAIGPARLVIAESSFRENSEYGLYSPAVSGQIVLDARNNWWGDPSGPFHPTLNASGAGDRVSDRVDFAPWLAGDPFPPRDPVIIVPGILGSWLKNGRWVLDPILHIYDNLWEALELAGYERDQTLFFLGYDFRQDNAQSARELKAKIAEMKGACGCAKVDVIAHSMGGIIARQYAESDDYAGDIDQLIFLGTPHKGAPKAYLAWEGGEMSTKQQNLGFDFQDAILTRLFRDAAKKNGFENIFDYIRNRPILSIEQLLPIYSYLLEESTANLREYPDNYPQNLLVEELNRPELLEKLTGGGIRITNIAGKIENTTVGGYSVINSPHLPKWEHGYPNDFYSAIQFRGMFFEDGDETVPFRSSIDLLGITPQILASRHSALPTDAQLAIIKELTGKEPAAKVERFRIPIKAFMIRIFSPITAEITDPLGRKIGTEPETSEEVNEIPGAFYSGPGANGEFFLIPEPLDGEYGIAAKGTAAGAYTIAVGYLSDGNEVETSVSGNTEPNLEINYALDLAAEDPDPVTVEPEDAAPPTTTVALSGAIGANNWFTSEVEVTLAAEDNAGGVGVFQTEYSLDAGQSWNSYAAPFGIAEDGAHHLLYRSRDFVANSEPPKEQEVKIDTTAPEARIRFNPDAKALIIEGMDAMSSTTVSRTGNAYAVADEAGHTLALAFKKLAQGAKSITAELQGLQYDGGAAIQTPKTELRYAWTLDANQATKTLNQNVSVAGRFTAKAGYSKAGNKTTITIQDLIQKKKQKVVLNGLAILHLITRAGNLDFEY</sequence>
<reference evidence="2 3" key="1">
    <citation type="journal article" date="2016" name="Nat. Commun.">
        <title>Thousands of microbial genomes shed light on interconnected biogeochemical processes in an aquifer system.</title>
        <authorList>
            <person name="Anantharaman K."/>
            <person name="Brown C.T."/>
            <person name="Hug L.A."/>
            <person name="Sharon I."/>
            <person name="Castelle C.J."/>
            <person name="Probst A.J."/>
            <person name="Thomas B.C."/>
            <person name="Singh A."/>
            <person name="Wilkins M.J."/>
            <person name="Karaoz U."/>
            <person name="Brodie E.L."/>
            <person name="Williams K.H."/>
            <person name="Hubbard S.S."/>
            <person name="Banfield J.F."/>
        </authorList>
    </citation>
    <scope>NUCLEOTIDE SEQUENCE [LARGE SCALE GENOMIC DNA]</scope>
</reference>
<dbReference type="InterPro" id="IPR029058">
    <property type="entry name" value="AB_hydrolase_fold"/>
</dbReference>
<dbReference type="NCBIfam" id="NF047446">
    <property type="entry name" value="barrel_OmpL47"/>
    <property type="match status" value="1"/>
</dbReference>
<dbReference type="PANTHER" id="PTHR11440">
    <property type="entry name" value="LECITHIN-CHOLESTEROL ACYLTRANSFERASE-RELATED"/>
    <property type="match status" value="1"/>
</dbReference>
<dbReference type="InterPro" id="IPR003386">
    <property type="entry name" value="LACT/PDAT_acylTrfase"/>
</dbReference>
<dbReference type="GO" id="GO:0006629">
    <property type="term" value="P:lipid metabolic process"/>
    <property type="evidence" value="ECO:0007669"/>
    <property type="project" value="InterPro"/>
</dbReference>
<organism evidence="2 3">
    <name type="scientific">Candidatus Sungbacteria bacterium RIFCSPLOWO2_01_FULL_59_16</name>
    <dbReference type="NCBI Taxonomy" id="1802280"/>
    <lineage>
        <taxon>Bacteria</taxon>
        <taxon>Candidatus Sungiibacteriota</taxon>
    </lineage>
</organism>
<dbReference type="SUPFAM" id="SSF53474">
    <property type="entry name" value="alpha/beta-Hydrolases"/>
    <property type="match status" value="1"/>
</dbReference>
<feature type="signal peptide" evidence="1">
    <location>
        <begin position="1"/>
        <end position="15"/>
    </location>
</feature>
<evidence type="ECO:0000313" key="3">
    <source>
        <dbReference type="Proteomes" id="UP000176705"/>
    </source>
</evidence>
<comment type="caution">
    <text evidence="2">The sequence shown here is derived from an EMBL/GenBank/DDBJ whole genome shotgun (WGS) entry which is preliminary data.</text>
</comment>
<dbReference type="InterPro" id="IPR058094">
    <property type="entry name" value="Ig-like_OmpL47-like"/>
</dbReference>
<name>A0A1G2LB56_9BACT</name>
<accession>A0A1G2LB56</accession>
<evidence type="ECO:0000256" key="1">
    <source>
        <dbReference type="SAM" id="SignalP"/>
    </source>
</evidence>
<protein>
    <recommendedName>
        <fullName evidence="4">Right handed beta helix domain-containing protein</fullName>
    </recommendedName>
</protein>
<evidence type="ECO:0008006" key="4">
    <source>
        <dbReference type="Google" id="ProtNLM"/>
    </source>
</evidence>
<dbReference type="InterPro" id="IPR012334">
    <property type="entry name" value="Pectin_lyas_fold"/>
</dbReference>
<feature type="chain" id="PRO_5012904533" description="Right handed beta helix domain-containing protein" evidence="1">
    <location>
        <begin position="16"/>
        <end position="1447"/>
    </location>
</feature>
<proteinExistence type="predicted"/>
<gene>
    <name evidence="2" type="ORF">A3B37_00670</name>
</gene>
<dbReference type="Gene3D" id="2.160.20.10">
    <property type="entry name" value="Single-stranded right-handed beta-helix, Pectin lyase-like"/>
    <property type="match status" value="2"/>
</dbReference>
<dbReference type="Gene3D" id="3.40.50.1820">
    <property type="entry name" value="alpha/beta hydrolase"/>
    <property type="match status" value="1"/>
</dbReference>
<dbReference type="SMART" id="SM00710">
    <property type="entry name" value="PbH1"/>
    <property type="match status" value="6"/>
</dbReference>
<evidence type="ECO:0000313" key="2">
    <source>
        <dbReference type="EMBL" id="OHA08848.1"/>
    </source>
</evidence>
<dbReference type="STRING" id="1802280.A3B37_00670"/>
<dbReference type="InterPro" id="IPR006626">
    <property type="entry name" value="PbH1"/>
</dbReference>
<dbReference type="InterPro" id="IPR011050">
    <property type="entry name" value="Pectin_lyase_fold/virulence"/>
</dbReference>
<dbReference type="GO" id="GO:0008374">
    <property type="term" value="F:O-acyltransferase activity"/>
    <property type="evidence" value="ECO:0007669"/>
    <property type="project" value="InterPro"/>
</dbReference>
<keyword evidence="1" id="KW-0732">Signal</keyword>